<accession>A0AAV1KMQ4</accession>
<protein>
    <recommendedName>
        <fullName evidence="2">Pre-C2HC domain-containing protein</fullName>
    </recommendedName>
</protein>
<dbReference type="SMART" id="SM00596">
    <property type="entry name" value="PRE_C2HC"/>
    <property type="match status" value="1"/>
</dbReference>
<dbReference type="PANTHER" id="PTHR33273:SF2">
    <property type="entry name" value="ENDONUCLEASE_EXONUCLEASE_PHOSPHATASE DOMAIN-CONTAINING PROTEIN"/>
    <property type="match status" value="1"/>
</dbReference>
<feature type="region of interest" description="Disordered" evidence="1">
    <location>
        <begin position="417"/>
        <end position="456"/>
    </location>
</feature>
<feature type="domain" description="Pre-C2HC" evidence="2">
    <location>
        <begin position="259"/>
        <end position="328"/>
    </location>
</feature>
<feature type="compositionally biased region" description="Low complexity" evidence="1">
    <location>
        <begin position="98"/>
        <end position="110"/>
    </location>
</feature>
<dbReference type="AlphaFoldDB" id="A0AAV1KMQ4"/>
<dbReference type="EMBL" id="CAVLGL010000057">
    <property type="protein sequence ID" value="CAK1583579.1"/>
    <property type="molecule type" value="Genomic_DNA"/>
</dbReference>
<feature type="compositionally biased region" description="Pro residues" evidence="1">
    <location>
        <begin position="432"/>
        <end position="449"/>
    </location>
</feature>
<dbReference type="PANTHER" id="PTHR33273">
    <property type="entry name" value="DOMAIN-CONTAINING PROTEIN, PUTATIVE-RELATED"/>
    <property type="match status" value="1"/>
</dbReference>
<gene>
    <name evidence="3" type="ORF">PARMNEM_LOCUS4958</name>
</gene>
<sequence length="531" mass="57245">MSLQNLLGPLIDIAHRFHNDPQALTAAITALLAPPALQAPPPVIADYLASRNSFAPLEIDMECSHSDSASSTSASRKRPAKQSGTRTSESSDSDDTGDSNTSSYTTVSSKRAAKRAAKNRSPPAEAARAAPPTPAAPAAAASTSAAPAAASTPLDIAAPSKPASRCAPQLAKKPVPPPVFLRDKAEFTRLSKVCYDSGIKYDIATNMGVAIKIVPQSIDDFRRLTRLFTNERVSYHTYALPEERKVKAVIRGVPFELSNEEILDDLKSQGFPVEAIHKMHSRTGLRYPIVLAILTNVPEAQTIFRQVRTVCGLSGVRVESPHRRGFPAQCHRCQLYGHAAANCSAPPRCVKCLDPHITKECPRPKDAVSPPACVLCQQTGHPASYRGCPCAPRPRIARQAPPPVNDRSFPALYVRKPRQGASQPSQGFARPPQGPPRPPQAPLRPPPGFSKPMQAPVFAWGPKKVDPPPQVFSAPQQKQSTIGDDFNTVYAAIRNIDINEISVLASKLRAARSPQDRLLALAEHSNLLRSL</sequence>
<keyword evidence="4" id="KW-1185">Reference proteome</keyword>
<evidence type="ECO:0000313" key="3">
    <source>
        <dbReference type="EMBL" id="CAK1583579.1"/>
    </source>
</evidence>
<feature type="compositionally biased region" description="Low complexity" evidence="1">
    <location>
        <begin position="119"/>
        <end position="159"/>
    </location>
</feature>
<comment type="caution">
    <text evidence="3">The sequence shown here is derived from an EMBL/GenBank/DDBJ whole genome shotgun (WGS) entry which is preliminary data.</text>
</comment>
<dbReference type="Pfam" id="PF07530">
    <property type="entry name" value="PRE_C2HC"/>
    <property type="match status" value="1"/>
</dbReference>
<proteinExistence type="predicted"/>
<feature type="region of interest" description="Disordered" evidence="1">
    <location>
        <begin position="65"/>
        <end position="173"/>
    </location>
</feature>
<evidence type="ECO:0000259" key="2">
    <source>
        <dbReference type="SMART" id="SM00596"/>
    </source>
</evidence>
<evidence type="ECO:0000256" key="1">
    <source>
        <dbReference type="SAM" id="MobiDB-lite"/>
    </source>
</evidence>
<organism evidence="3 4">
    <name type="scientific">Parnassius mnemosyne</name>
    <name type="common">clouded apollo</name>
    <dbReference type="NCBI Taxonomy" id="213953"/>
    <lineage>
        <taxon>Eukaryota</taxon>
        <taxon>Metazoa</taxon>
        <taxon>Ecdysozoa</taxon>
        <taxon>Arthropoda</taxon>
        <taxon>Hexapoda</taxon>
        <taxon>Insecta</taxon>
        <taxon>Pterygota</taxon>
        <taxon>Neoptera</taxon>
        <taxon>Endopterygota</taxon>
        <taxon>Lepidoptera</taxon>
        <taxon>Glossata</taxon>
        <taxon>Ditrysia</taxon>
        <taxon>Papilionoidea</taxon>
        <taxon>Papilionidae</taxon>
        <taxon>Parnassiinae</taxon>
        <taxon>Parnassini</taxon>
        <taxon>Parnassius</taxon>
        <taxon>Driopa</taxon>
    </lineage>
</organism>
<evidence type="ECO:0000313" key="4">
    <source>
        <dbReference type="Proteomes" id="UP001314205"/>
    </source>
</evidence>
<dbReference type="InterPro" id="IPR006579">
    <property type="entry name" value="Pre_C2HC_dom"/>
</dbReference>
<reference evidence="3 4" key="1">
    <citation type="submission" date="2023-11" db="EMBL/GenBank/DDBJ databases">
        <authorList>
            <person name="Hedman E."/>
            <person name="Englund M."/>
            <person name="Stromberg M."/>
            <person name="Nyberg Akerstrom W."/>
            <person name="Nylinder S."/>
            <person name="Jareborg N."/>
            <person name="Kallberg Y."/>
            <person name="Kronander E."/>
        </authorList>
    </citation>
    <scope>NUCLEOTIDE SEQUENCE [LARGE SCALE GENOMIC DNA]</scope>
</reference>
<name>A0AAV1KMQ4_9NEOP</name>
<dbReference type="Proteomes" id="UP001314205">
    <property type="component" value="Unassembled WGS sequence"/>
</dbReference>